<dbReference type="InterPro" id="IPR013792">
    <property type="entry name" value="RNA3'P_cycl/enolpyr_Trfase_a/b"/>
</dbReference>
<evidence type="ECO:0000256" key="9">
    <source>
        <dbReference type="ARBA" id="ARBA00023316"/>
    </source>
</evidence>
<dbReference type="EC" id="2.5.1.7" evidence="12"/>
<comment type="caution">
    <text evidence="14">The sequence shown here is derived from an EMBL/GenBank/DDBJ whole genome shotgun (WGS) entry which is preliminary data.</text>
</comment>
<sequence length="413" mass="45280">MLSGEINVKGAKNAALKIIPAALLSKEKITIKNLPDIEDVSLALSLISDLGADVKRSKGQVEICCENINKSELLPEIANKFRASIMFVGPLLARFGEVKFPHPGGCVIGAGGRPIDIFLNSYERLGAEIIEGEKYYQIKAKKLTGCDYFFPLISVTGTESFILTAVLADGVTNLKNCAMEPEIEALAEYLNKQGAKIKGAGTPTITIEGVKELRASDFTIIPDRIETGSFAIMAAAAKSKITINDCNPEHVLILLNIFKMINIPFESGNDFIKILPAKEIKPYNVKTREYPGFPTDLQSPFTLLMTQANGSSLIHETIYDRRLMFTDMLMQMGADIIMCDPHRVVVNGPSKLYGKKLISPDLRAGITLLIAALIANGQTEIDNIYQINRGYENIDDRLRILGADIKCINSLKI</sequence>
<dbReference type="SUPFAM" id="SSF55205">
    <property type="entry name" value="EPT/RTPC-like"/>
    <property type="match status" value="1"/>
</dbReference>
<keyword evidence="4 12" id="KW-0132">Cell division</keyword>
<feature type="binding site" evidence="12">
    <location>
        <begin position="12"/>
        <end position="13"/>
    </location>
    <ligand>
        <name>phosphoenolpyruvate</name>
        <dbReference type="ChEBI" id="CHEBI:58702"/>
    </ligand>
</feature>
<evidence type="ECO:0000256" key="8">
    <source>
        <dbReference type="ARBA" id="ARBA00023306"/>
    </source>
</evidence>
<name>A0A0G0N1B7_9BACT</name>
<feature type="modified residue" description="2-(S-cysteinyl)pyruvic acid O-phosphothioketal" evidence="12">
    <location>
        <position position="106"/>
    </location>
</feature>
<evidence type="ECO:0000256" key="10">
    <source>
        <dbReference type="ARBA" id="ARBA00038367"/>
    </source>
</evidence>
<evidence type="ECO:0000313" key="14">
    <source>
        <dbReference type="EMBL" id="KKQ70941.1"/>
    </source>
</evidence>
<dbReference type="UniPathway" id="UPA00219"/>
<dbReference type="NCBIfam" id="TIGR01072">
    <property type="entry name" value="murA"/>
    <property type="match status" value="1"/>
</dbReference>
<keyword evidence="9 12" id="KW-0961">Cell wall biogenesis/degradation</keyword>
<dbReference type="InterPro" id="IPR001986">
    <property type="entry name" value="Enolpyruvate_Tfrase_dom"/>
</dbReference>
<feature type="binding site" evidence="12">
    <location>
        <position position="82"/>
    </location>
    <ligand>
        <name>UDP-N-acetyl-alpha-D-glucosamine</name>
        <dbReference type="ChEBI" id="CHEBI:57705"/>
    </ligand>
</feature>
<dbReference type="PANTHER" id="PTHR43783:SF1">
    <property type="entry name" value="UDP-N-ACETYLGLUCOSAMINE 1-CARBOXYVINYLTRANSFERASE"/>
    <property type="match status" value="1"/>
</dbReference>
<dbReference type="InterPro" id="IPR005750">
    <property type="entry name" value="UDP_GlcNAc_COvinyl_MurA"/>
</dbReference>
<dbReference type="PATRIC" id="fig|1618638.3.peg.233"/>
<dbReference type="Gene3D" id="3.65.10.10">
    <property type="entry name" value="Enolpyruvate transferase domain"/>
    <property type="match status" value="2"/>
</dbReference>
<evidence type="ECO:0000256" key="11">
    <source>
        <dbReference type="ARBA" id="ARBA00047527"/>
    </source>
</evidence>
<dbReference type="EMBL" id="LBUU01000002">
    <property type="protein sequence ID" value="KKQ70941.1"/>
    <property type="molecule type" value="Genomic_DNA"/>
</dbReference>
<dbReference type="AlphaFoldDB" id="A0A0G0N1B7"/>
<evidence type="ECO:0000256" key="5">
    <source>
        <dbReference type="ARBA" id="ARBA00022679"/>
    </source>
</evidence>
<reference evidence="14 15" key="1">
    <citation type="journal article" date="2015" name="Nature">
        <title>rRNA introns, odd ribosomes, and small enigmatic genomes across a large radiation of phyla.</title>
        <authorList>
            <person name="Brown C.T."/>
            <person name="Hug L.A."/>
            <person name="Thomas B.C."/>
            <person name="Sharon I."/>
            <person name="Castelle C.J."/>
            <person name="Singh A."/>
            <person name="Wilkins M.J."/>
            <person name="Williams K.H."/>
            <person name="Banfield J.F."/>
        </authorList>
    </citation>
    <scope>NUCLEOTIDE SEQUENCE [LARGE SCALE GENOMIC DNA]</scope>
</reference>
<accession>A0A0G0N1B7</accession>
<feature type="active site" description="Proton donor" evidence="12">
    <location>
        <position position="106"/>
    </location>
</feature>
<keyword evidence="5 12" id="KW-0808">Transferase</keyword>
<evidence type="ECO:0000313" key="15">
    <source>
        <dbReference type="Proteomes" id="UP000034022"/>
    </source>
</evidence>
<evidence type="ECO:0000259" key="13">
    <source>
        <dbReference type="Pfam" id="PF00275"/>
    </source>
</evidence>
<evidence type="ECO:0000256" key="1">
    <source>
        <dbReference type="ARBA" id="ARBA00004496"/>
    </source>
</evidence>
<comment type="function">
    <text evidence="12">Cell wall formation. Adds enolpyruvyl to UDP-N-acetylglucosamine.</text>
</comment>
<dbReference type="GO" id="GO:0051301">
    <property type="term" value="P:cell division"/>
    <property type="evidence" value="ECO:0007669"/>
    <property type="project" value="UniProtKB-KW"/>
</dbReference>
<comment type="subcellular location">
    <subcellularLocation>
        <location evidence="1 12">Cytoplasm</location>
    </subcellularLocation>
</comment>
<evidence type="ECO:0000256" key="2">
    <source>
        <dbReference type="ARBA" id="ARBA00004752"/>
    </source>
</evidence>
<evidence type="ECO:0000256" key="3">
    <source>
        <dbReference type="ARBA" id="ARBA00022490"/>
    </source>
</evidence>
<dbReference type="Proteomes" id="UP000034022">
    <property type="component" value="Unassembled WGS sequence"/>
</dbReference>
<feature type="binding site" evidence="12">
    <location>
        <position position="296"/>
    </location>
    <ligand>
        <name>UDP-N-acetyl-alpha-D-glucosamine</name>
        <dbReference type="ChEBI" id="CHEBI:57705"/>
    </ligand>
</feature>
<keyword evidence="8 12" id="KW-0131">Cell cycle</keyword>
<comment type="similarity">
    <text evidence="10 12">Belongs to the EPSP synthase family. MurA subfamily.</text>
</comment>
<dbReference type="PANTHER" id="PTHR43783">
    <property type="entry name" value="UDP-N-ACETYLGLUCOSAMINE 1-CARBOXYVINYLTRANSFERASE"/>
    <property type="match status" value="1"/>
</dbReference>
<feature type="binding site" evidence="12">
    <location>
        <position position="318"/>
    </location>
    <ligand>
        <name>UDP-N-acetyl-alpha-D-glucosamine</name>
        <dbReference type="ChEBI" id="CHEBI:57705"/>
    </ligand>
</feature>
<feature type="domain" description="Enolpyruvate transferase" evidence="13">
    <location>
        <begin position="2"/>
        <end position="398"/>
    </location>
</feature>
<dbReference type="CDD" id="cd01555">
    <property type="entry name" value="UdpNAET"/>
    <property type="match status" value="1"/>
</dbReference>
<protein>
    <recommendedName>
        <fullName evidence="12">UDP-N-acetylglucosamine 1-carboxyvinyltransferase</fullName>
        <ecNumber evidence="12">2.5.1.7</ecNumber>
    </recommendedName>
    <alternativeName>
        <fullName evidence="12">Enoylpyruvate transferase</fullName>
    </alternativeName>
    <alternativeName>
        <fullName evidence="12">UDP-N-acetylglucosamine enolpyruvyl transferase</fullName>
        <shortName evidence="12">EPT</shortName>
    </alternativeName>
</protein>
<keyword evidence="6 12" id="KW-0133">Cell shape</keyword>
<gene>
    <name evidence="12" type="primary">murA</name>
    <name evidence="14" type="ORF">US91_C0002G0020</name>
</gene>
<dbReference type="HAMAP" id="MF_00111">
    <property type="entry name" value="MurA"/>
    <property type="match status" value="1"/>
</dbReference>
<dbReference type="GO" id="GO:0009252">
    <property type="term" value="P:peptidoglycan biosynthetic process"/>
    <property type="evidence" value="ECO:0007669"/>
    <property type="project" value="UniProtKB-UniRule"/>
</dbReference>
<comment type="caution">
    <text evidence="12">Lacks conserved residue(s) required for the propagation of feature annotation.</text>
</comment>
<keyword evidence="12" id="KW-0670">Pyruvate</keyword>
<dbReference type="GO" id="GO:0071555">
    <property type="term" value="P:cell wall organization"/>
    <property type="evidence" value="ECO:0007669"/>
    <property type="project" value="UniProtKB-KW"/>
</dbReference>
<dbReference type="GO" id="GO:0005737">
    <property type="term" value="C:cytoplasm"/>
    <property type="evidence" value="ECO:0007669"/>
    <property type="project" value="UniProtKB-SubCell"/>
</dbReference>
<dbReference type="GO" id="GO:0008360">
    <property type="term" value="P:regulation of cell shape"/>
    <property type="evidence" value="ECO:0007669"/>
    <property type="project" value="UniProtKB-KW"/>
</dbReference>
<comment type="pathway">
    <text evidence="2 12">Cell wall biogenesis; peptidoglycan biosynthesis.</text>
</comment>
<evidence type="ECO:0000256" key="7">
    <source>
        <dbReference type="ARBA" id="ARBA00022984"/>
    </source>
</evidence>
<comment type="catalytic activity">
    <reaction evidence="11 12">
        <text>phosphoenolpyruvate + UDP-N-acetyl-alpha-D-glucosamine = UDP-N-acetyl-3-O-(1-carboxyvinyl)-alpha-D-glucosamine + phosphate</text>
        <dbReference type="Rhea" id="RHEA:18681"/>
        <dbReference type="ChEBI" id="CHEBI:43474"/>
        <dbReference type="ChEBI" id="CHEBI:57705"/>
        <dbReference type="ChEBI" id="CHEBI:58702"/>
        <dbReference type="ChEBI" id="CHEBI:68483"/>
        <dbReference type="EC" id="2.5.1.7"/>
    </reaction>
</comment>
<dbReference type="NCBIfam" id="NF006873">
    <property type="entry name" value="PRK09369.1"/>
    <property type="match status" value="1"/>
</dbReference>
<evidence type="ECO:0000256" key="4">
    <source>
        <dbReference type="ARBA" id="ARBA00022618"/>
    </source>
</evidence>
<proteinExistence type="inferred from homology"/>
<evidence type="ECO:0000256" key="6">
    <source>
        <dbReference type="ARBA" id="ARBA00022960"/>
    </source>
</evidence>
<dbReference type="Pfam" id="PF00275">
    <property type="entry name" value="EPSP_synthase"/>
    <property type="match status" value="1"/>
</dbReference>
<dbReference type="GO" id="GO:0019277">
    <property type="term" value="P:UDP-N-acetylgalactosamine biosynthetic process"/>
    <property type="evidence" value="ECO:0007669"/>
    <property type="project" value="InterPro"/>
</dbReference>
<keyword evidence="7 12" id="KW-0573">Peptidoglycan synthesis</keyword>
<dbReference type="InterPro" id="IPR050068">
    <property type="entry name" value="MurA_subfamily"/>
</dbReference>
<organism evidence="14 15">
    <name type="scientific">Candidatus Falkowbacteria bacterium GW2011_GWE1_38_31</name>
    <dbReference type="NCBI Taxonomy" id="1618638"/>
    <lineage>
        <taxon>Bacteria</taxon>
        <taxon>Candidatus Falkowiibacteriota</taxon>
    </lineage>
</organism>
<dbReference type="InterPro" id="IPR036968">
    <property type="entry name" value="Enolpyruvate_Tfrase_sf"/>
</dbReference>
<dbReference type="GO" id="GO:0008760">
    <property type="term" value="F:UDP-N-acetylglucosamine 1-carboxyvinyltransferase activity"/>
    <property type="evidence" value="ECO:0007669"/>
    <property type="project" value="UniProtKB-UniRule"/>
</dbReference>
<evidence type="ECO:0000256" key="12">
    <source>
        <dbReference type="HAMAP-Rule" id="MF_00111"/>
    </source>
</evidence>
<keyword evidence="3 12" id="KW-0963">Cytoplasm</keyword>